<dbReference type="GeneID" id="19016489"/>
<evidence type="ECO:0008006" key="12">
    <source>
        <dbReference type="Google" id="ProtNLM"/>
    </source>
</evidence>
<dbReference type="OrthoDB" id="15356at2759"/>
<dbReference type="STRING" id="41875.K8EUJ5"/>
<evidence type="ECO:0000256" key="9">
    <source>
        <dbReference type="SAM" id="SignalP"/>
    </source>
</evidence>
<dbReference type="PANTHER" id="PTHR15858:SF0">
    <property type="entry name" value="IMMEDIATE EARLY RESPONSE 3-INTERACTING PROTEIN 1"/>
    <property type="match status" value="1"/>
</dbReference>
<dbReference type="GO" id="GO:0015031">
    <property type="term" value="P:protein transport"/>
    <property type="evidence" value="ECO:0007669"/>
    <property type="project" value="UniProtKB-KW"/>
</dbReference>
<evidence type="ECO:0000256" key="4">
    <source>
        <dbReference type="ARBA" id="ARBA00022927"/>
    </source>
</evidence>
<feature type="transmembrane region" description="Helical" evidence="8">
    <location>
        <begin position="59"/>
        <end position="78"/>
    </location>
</feature>
<dbReference type="eggNOG" id="KOG4779">
    <property type="taxonomic scope" value="Eukaryota"/>
</dbReference>
<dbReference type="GO" id="GO:0030134">
    <property type="term" value="C:COPII-coated ER to Golgi transport vesicle"/>
    <property type="evidence" value="ECO:0007669"/>
    <property type="project" value="TreeGrafter"/>
</dbReference>
<dbReference type="RefSeq" id="XP_007513610.1">
    <property type="nucleotide sequence ID" value="XM_007513548.1"/>
</dbReference>
<evidence type="ECO:0000256" key="6">
    <source>
        <dbReference type="ARBA" id="ARBA00023136"/>
    </source>
</evidence>
<evidence type="ECO:0000256" key="2">
    <source>
        <dbReference type="ARBA" id="ARBA00022448"/>
    </source>
</evidence>
<evidence type="ECO:0000256" key="5">
    <source>
        <dbReference type="ARBA" id="ARBA00022989"/>
    </source>
</evidence>
<dbReference type="PANTHER" id="PTHR15858">
    <property type="entry name" value="IMMEDIATE EARLY RESPONSE 3-INTERACTING PROTEIN 1"/>
    <property type="match status" value="1"/>
</dbReference>
<sequence>MSLWTLLQSVLLVANAFAVLNEERFLEPKSLSQSAITSGYVSAHGFKGQLIGLIYAASYLRMPLLAANAIVIFVKVLFG</sequence>
<accession>K8EUJ5</accession>
<gene>
    <name evidence="10" type="ORF">Bathy04g04630</name>
</gene>
<keyword evidence="3 8" id="KW-0812">Transmembrane</keyword>
<evidence type="ECO:0000256" key="1">
    <source>
        <dbReference type="ARBA" id="ARBA00004370"/>
    </source>
</evidence>
<keyword evidence="4" id="KW-0653">Protein transport</keyword>
<evidence type="ECO:0000313" key="10">
    <source>
        <dbReference type="EMBL" id="CCO16135.1"/>
    </source>
</evidence>
<keyword evidence="11" id="KW-1185">Reference proteome</keyword>
<comment type="similarity">
    <text evidence="7">Belongs to the YOS1 family.</text>
</comment>
<evidence type="ECO:0000313" key="11">
    <source>
        <dbReference type="Proteomes" id="UP000198341"/>
    </source>
</evidence>
<dbReference type="Proteomes" id="UP000198341">
    <property type="component" value="Chromosome 4"/>
</dbReference>
<dbReference type="KEGG" id="bpg:Bathy04g04630"/>
<evidence type="ECO:0000256" key="8">
    <source>
        <dbReference type="SAM" id="Phobius"/>
    </source>
</evidence>
<name>K8EUJ5_9CHLO</name>
<proteinExistence type="inferred from homology"/>
<dbReference type="GO" id="GO:0006888">
    <property type="term" value="P:endoplasmic reticulum to Golgi vesicle-mediated transport"/>
    <property type="evidence" value="ECO:0007669"/>
    <property type="project" value="TreeGrafter"/>
</dbReference>
<dbReference type="Pfam" id="PF08571">
    <property type="entry name" value="Yos1"/>
    <property type="match status" value="1"/>
</dbReference>
<dbReference type="AlphaFoldDB" id="K8EUJ5"/>
<protein>
    <recommendedName>
        <fullName evidence="12">Yos1-like protein</fullName>
    </recommendedName>
</protein>
<keyword evidence="9" id="KW-0732">Signal</keyword>
<dbReference type="GO" id="GO:0005789">
    <property type="term" value="C:endoplasmic reticulum membrane"/>
    <property type="evidence" value="ECO:0007669"/>
    <property type="project" value="TreeGrafter"/>
</dbReference>
<keyword evidence="2" id="KW-0813">Transport</keyword>
<evidence type="ECO:0000256" key="3">
    <source>
        <dbReference type="ARBA" id="ARBA00022692"/>
    </source>
</evidence>
<dbReference type="GO" id="GO:0000139">
    <property type="term" value="C:Golgi membrane"/>
    <property type="evidence" value="ECO:0007669"/>
    <property type="project" value="TreeGrafter"/>
</dbReference>
<feature type="chain" id="PRO_5003919684" description="Yos1-like protein" evidence="9">
    <location>
        <begin position="19"/>
        <end position="79"/>
    </location>
</feature>
<keyword evidence="5 8" id="KW-1133">Transmembrane helix</keyword>
<comment type="subcellular location">
    <subcellularLocation>
        <location evidence="1">Membrane</location>
    </subcellularLocation>
</comment>
<reference evidence="10 11" key="1">
    <citation type="submission" date="2011-10" db="EMBL/GenBank/DDBJ databases">
        <authorList>
            <person name="Genoscope - CEA"/>
        </authorList>
    </citation>
    <scope>NUCLEOTIDE SEQUENCE [LARGE SCALE GENOMIC DNA]</scope>
    <source>
        <strain evidence="10 11">RCC 1105</strain>
    </source>
</reference>
<dbReference type="InterPro" id="IPR013880">
    <property type="entry name" value="Yos1"/>
</dbReference>
<feature type="signal peptide" evidence="9">
    <location>
        <begin position="1"/>
        <end position="18"/>
    </location>
</feature>
<keyword evidence="6 8" id="KW-0472">Membrane</keyword>
<organism evidence="10 11">
    <name type="scientific">Bathycoccus prasinos</name>
    <dbReference type="NCBI Taxonomy" id="41875"/>
    <lineage>
        <taxon>Eukaryota</taxon>
        <taxon>Viridiplantae</taxon>
        <taxon>Chlorophyta</taxon>
        <taxon>Mamiellophyceae</taxon>
        <taxon>Mamiellales</taxon>
        <taxon>Bathycoccaceae</taxon>
        <taxon>Bathycoccus</taxon>
    </lineage>
</organism>
<evidence type="ECO:0000256" key="7">
    <source>
        <dbReference type="ARBA" id="ARBA00024203"/>
    </source>
</evidence>
<dbReference type="EMBL" id="FO082275">
    <property type="protein sequence ID" value="CCO16135.1"/>
    <property type="molecule type" value="Genomic_DNA"/>
</dbReference>